<sequence>MACQERETLPPPLPPPELEEPMEPEEPPRPQYCTTWPVDEDGKYKPHHGHVDKIKYESIAPKGGWKKPTNFKIIAMVFYGRRRFIDILDCYLQRNLAANGGYVDEVWYMAHTANEEDISWLSSFVQKTENYRFFDLGNCTTGPYGCIWNNATDTDTMYIKIDDDITYVHPDTISRLVHTRMDHPRPFAISANLVNSPLMGYLHYHFGAIHPYLPDPNAAPTFAASETWRPSQLPRYPIEVPESYKVLDMRPPYMGHRWLPLANSSGSDIHTISLLHSPIGKYDSRMDLHFGTAWKSWAIAVQAHYSLLENLERNQLSRYFFSSNLGYDHGRGAGESPSSSQLWDMQFTRYNLNFIAVWGRDIKEHLPIDDDDEEAIGVTIPRWTGRPFVIETRALVAHLNFGPQTDGVEQSDVVDRWRAFVNERICEDTNLKKPFDGR</sequence>
<gene>
    <name evidence="1" type="ORF">LTS18_011551</name>
</gene>
<keyword evidence="2" id="KW-1185">Reference proteome</keyword>
<protein>
    <submittedName>
        <fullName evidence="1">Uncharacterized protein</fullName>
    </submittedName>
</protein>
<reference evidence="1" key="1">
    <citation type="submission" date="2024-09" db="EMBL/GenBank/DDBJ databases">
        <title>Black Yeasts Isolated from many extreme environments.</title>
        <authorList>
            <person name="Coleine C."/>
            <person name="Stajich J.E."/>
            <person name="Selbmann L."/>
        </authorList>
    </citation>
    <scope>NUCLEOTIDE SEQUENCE</scope>
    <source>
        <strain evidence="1">CCFEE 5737</strain>
    </source>
</reference>
<organism evidence="1 2">
    <name type="scientific">Coniosporium uncinatum</name>
    <dbReference type="NCBI Taxonomy" id="93489"/>
    <lineage>
        <taxon>Eukaryota</taxon>
        <taxon>Fungi</taxon>
        <taxon>Dikarya</taxon>
        <taxon>Ascomycota</taxon>
        <taxon>Pezizomycotina</taxon>
        <taxon>Dothideomycetes</taxon>
        <taxon>Dothideomycetes incertae sedis</taxon>
        <taxon>Coniosporium</taxon>
    </lineage>
</organism>
<evidence type="ECO:0000313" key="2">
    <source>
        <dbReference type="Proteomes" id="UP001186974"/>
    </source>
</evidence>
<accession>A0ACC3D9N3</accession>
<dbReference type="Proteomes" id="UP001186974">
    <property type="component" value="Unassembled WGS sequence"/>
</dbReference>
<dbReference type="EMBL" id="JAWDJW010006669">
    <property type="protein sequence ID" value="KAK3063937.1"/>
    <property type="molecule type" value="Genomic_DNA"/>
</dbReference>
<name>A0ACC3D9N3_9PEZI</name>
<evidence type="ECO:0000313" key="1">
    <source>
        <dbReference type="EMBL" id="KAK3063937.1"/>
    </source>
</evidence>
<proteinExistence type="predicted"/>
<comment type="caution">
    <text evidence="1">The sequence shown here is derived from an EMBL/GenBank/DDBJ whole genome shotgun (WGS) entry which is preliminary data.</text>
</comment>